<dbReference type="PANTHER" id="PTHR48079">
    <property type="entry name" value="PROTEIN YEEZ"/>
    <property type="match status" value="1"/>
</dbReference>
<dbReference type="InterPro" id="IPR001509">
    <property type="entry name" value="Epimerase_deHydtase"/>
</dbReference>
<dbReference type="Proteomes" id="UP000290365">
    <property type="component" value="Chromosome"/>
</dbReference>
<dbReference type="AlphaFoldDB" id="A0A4P6JY73"/>
<dbReference type="GO" id="GO:0005737">
    <property type="term" value="C:cytoplasm"/>
    <property type="evidence" value="ECO:0007669"/>
    <property type="project" value="TreeGrafter"/>
</dbReference>
<dbReference type="Gene3D" id="3.40.50.720">
    <property type="entry name" value="NAD(P)-binding Rossmann-like Domain"/>
    <property type="match status" value="1"/>
</dbReference>
<evidence type="ECO:0000313" key="3">
    <source>
        <dbReference type="Proteomes" id="UP000290365"/>
    </source>
</evidence>
<dbReference type="PANTHER" id="PTHR48079:SF6">
    <property type="entry name" value="NAD(P)-BINDING DOMAIN-CONTAINING PROTEIN-RELATED"/>
    <property type="match status" value="1"/>
</dbReference>
<dbReference type="SUPFAM" id="SSF51735">
    <property type="entry name" value="NAD(P)-binding Rossmann-fold domains"/>
    <property type="match status" value="1"/>
</dbReference>
<protein>
    <submittedName>
        <fullName evidence="2">NAD-dependent epimerase/dehydratase family protein</fullName>
    </submittedName>
</protein>
<reference evidence="2 3" key="1">
    <citation type="submission" date="2019-01" db="EMBL/GenBank/DDBJ databases">
        <title>Ktedonosporobacter rubrisoli SCAWS-G2.</title>
        <authorList>
            <person name="Huang Y."/>
            <person name="Yan B."/>
        </authorList>
    </citation>
    <scope>NUCLEOTIDE SEQUENCE [LARGE SCALE GENOMIC DNA]</scope>
    <source>
        <strain evidence="2 3">SCAWS-G2</strain>
    </source>
</reference>
<dbReference type="GO" id="GO:0004029">
    <property type="term" value="F:aldehyde dehydrogenase (NAD+) activity"/>
    <property type="evidence" value="ECO:0007669"/>
    <property type="project" value="TreeGrafter"/>
</dbReference>
<evidence type="ECO:0000313" key="2">
    <source>
        <dbReference type="EMBL" id="QBD80634.1"/>
    </source>
</evidence>
<organism evidence="2 3">
    <name type="scientific">Ktedonosporobacter rubrisoli</name>
    <dbReference type="NCBI Taxonomy" id="2509675"/>
    <lineage>
        <taxon>Bacteria</taxon>
        <taxon>Bacillati</taxon>
        <taxon>Chloroflexota</taxon>
        <taxon>Ktedonobacteria</taxon>
        <taxon>Ktedonobacterales</taxon>
        <taxon>Ktedonosporobacteraceae</taxon>
        <taxon>Ktedonosporobacter</taxon>
    </lineage>
</organism>
<dbReference type="InterPro" id="IPR036291">
    <property type="entry name" value="NAD(P)-bd_dom_sf"/>
</dbReference>
<dbReference type="InterPro" id="IPR051783">
    <property type="entry name" value="NAD(P)-dependent_oxidoreduct"/>
</dbReference>
<gene>
    <name evidence="2" type="ORF">EPA93_33540</name>
</gene>
<dbReference type="EMBL" id="CP035758">
    <property type="protein sequence ID" value="QBD80634.1"/>
    <property type="molecule type" value="Genomic_DNA"/>
</dbReference>
<evidence type="ECO:0000259" key="1">
    <source>
        <dbReference type="Pfam" id="PF01370"/>
    </source>
</evidence>
<accession>A0A4P6JY73</accession>
<sequence length="354" mass="38911">MEDWRNIMKVLITGATGLLGGHLIKELQDRGEDIRALVLPVENADSLLKRGVEVVRGDITDASSLGPAVKDVELIFHLAGMMGVWRPLADYRLVNVSGSENLYKAAQKAKVRRFVHTSSHTIYGLGYGRFMTENDPLRPDPDPYSLTKAEADRLIRRLMLTSDMETVILRPGTFFGPGDRLHFGRMAQKVKDGKGLILGRGDNALPFCYVTDIVQGFLLAAYHKNAPGNAYNITNDRPLTQQEMFDAIADAVGGVRPTLHLPYLPIFYGATVAEWVFNTAHVNFKPPATQLGALMFGSDNKHSIAKARRELGFEPKVSLREGIKLAAEWFNAGGMDQPSVTEASQHAPLAGASR</sequence>
<dbReference type="KEGG" id="kbs:EPA93_33540"/>
<keyword evidence="3" id="KW-1185">Reference proteome</keyword>
<proteinExistence type="predicted"/>
<dbReference type="Pfam" id="PF01370">
    <property type="entry name" value="Epimerase"/>
    <property type="match status" value="1"/>
</dbReference>
<name>A0A4P6JY73_KTERU</name>
<feature type="domain" description="NAD-dependent epimerase/dehydratase" evidence="1">
    <location>
        <begin position="10"/>
        <end position="233"/>
    </location>
</feature>
<dbReference type="OrthoDB" id="9807212at2"/>